<feature type="non-terminal residue" evidence="2">
    <location>
        <position position="1"/>
    </location>
</feature>
<dbReference type="Gramene" id="TVU02787">
    <property type="protein sequence ID" value="TVU02787"/>
    <property type="gene ID" value="EJB05_51702"/>
</dbReference>
<dbReference type="Proteomes" id="UP000324897">
    <property type="component" value="Unassembled WGS sequence"/>
</dbReference>
<dbReference type="AlphaFoldDB" id="A0A5J9SV44"/>
<feature type="compositionally biased region" description="Basic residues" evidence="1">
    <location>
        <begin position="35"/>
        <end position="58"/>
    </location>
</feature>
<evidence type="ECO:0000313" key="3">
    <source>
        <dbReference type="Proteomes" id="UP000324897"/>
    </source>
</evidence>
<evidence type="ECO:0000256" key="1">
    <source>
        <dbReference type="SAM" id="MobiDB-lite"/>
    </source>
</evidence>
<proteinExistence type="predicted"/>
<organism evidence="2 3">
    <name type="scientific">Eragrostis curvula</name>
    <name type="common">weeping love grass</name>
    <dbReference type="NCBI Taxonomy" id="38414"/>
    <lineage>
        <taxon>Eukaryota</taxon>
        <taxon>Viridiplantae</taxon>
        <taxon>Streptophyta</taxon>
        <taxon>Embryophyta</taxon>
        <taxon>Tracheophyta</taxon>
        <taxon>Spermatophyta</taxon>
        <taxon>Magnoliopsida</taxon>
        <taxon>Liliopsida</taxon>
        <taxon>Poales</taxon>
        <taxon>Poaceae</taxon>
        <taxon>PACMAD clade</taxon>
        <taxon>Chloridoideae</taxon>
        <taxon>Eragrostideae</taxon>
        <taxon>Eragrostidinae</taxon>
        <taxon>Eragrostis</taxon>
    </lineage>
</organism>
<dbReference type="EMBL" id="RWGY01000276">
    <property type="protein sequence ID" value="TVU02787.1"/>
    <property type="molecule type" value="Genomic_DNA"/>
</dbReference>
<evidence type="ECO:0000313" key="2">
    <source>
        <dbReference type="EMBL" id="TVU02787.1"/>
    </source>
</evidence>
<reference evidence="2 3" key="1">
    <citation type="journal article" date="2019" name="Sci. Rep.">
        <title>A high-quality genome of Eragrostis curvula grass provides insights into Poaceae evolution and supports new strategies to enhance forage quality.</title>
        <authorList>
            <person name="Carballo J."/>
            <person name="Santos B.A.C.M."/>
            <person name="Zappacosta D."/>
            <person name="Garbus I."/>
            <person name="Selva J.P."/>
            <person name="Gallo C.A."/>
            <person name="Diaz A."/>
            <person name="Albertini E."/>
            <person name="Caccamo M."/>
            <person name="Echenique V."/>
        </authorList>
    </citation>
    <scope>NUCLEOTIDE SEQUENCE [LARGE SCALE GENOMIC DNA]</scope>
    <source>
        <strain evidence="3">cv. Victoria</strain>
        <tissue evidence="2">Leaf</tissue>
    </source>
</reference>
<name>A0A5J9SV44_9POAL</name>
<sequence length="186" mass="19540">MTIAVARGGARWGTDDRPGTEQEEAGDGTEGRGHLPLKIRPHSSAKRSREKNTRRRSRFASPRLLHLGAAPLPFVSATGGAASPTTVPGGSSTAAAFKEGKRRLGSGARVRERLRGWAGNWDLGERLVAACGNGPSDGRLKPRCIAFGGVACRVVVVPYAVLSSNDGGSRLGMGFRLGIPLDHSYA</sequence>
<feature type="region of interest" description="Disordered" evidence="1">
    <location>
        <begin position="1"/>
        <end position="62"/>
    </location>
</feature>
<protein>
    <submittedName>
        <fullName evidence="2">Uncharacterized protein</fullName>
    </submittedName>
</protein>
<comment type="caution">
    <text evidence="2">The sequence shown here is derived from an EMBL/GenBank/DDBJ whole genome shotgun (WGS) entry which is preliminary data.</text>
</comment>
<accession>A0A5J9SV44</accession>
<keyword evidence="3" id="KW-1185">Reference proteome</keyword>
<gene>
    <name evidence="2" type="ORF">EJB05_51702</name>
</gene>